<organism evidence="1 2">
    <name type="scientific">Apatococcus fuscideae</name>
    <dbReference type="NCBI Taxonomy" id="2026836"/>
    <lineage>
        <taxon>Eukaryota</taxon>
        <taxon>Viridiplantae</taxon>
        <taxon>Chlorophyta</taxon>
        <taxon>core chlorophytes</taxon>
        <taxon>Trebouxiophyceae</taxon>
        <taxon>Chlorellales</taxon>
        <taxon>Chlorellaceae</taxon>
        <taxon>Apatococcus</taxon>
    </lineage>
</organism>
<evidence type="ECO:0000313" key="1">
    <source>
        <dbReference type="EMBL" id="KAK9865620.1"/>
    </source>
</evidence>
<name>A0AAW1T9C1_9CHLO</name>
<dbReference type="AlphaFoldDB" id="A0AAW1T9C1"/>
<gene>
    <name evidence="1" type="ORF">WJX84_003966</name>
</gene>
<reference evidence="1 2" key="1">
    <citation type="journal article" date="2024" name="Nat. Commun.">
        <title>Phylogenomics reveals the evolutionary origins of lichenization in chlorophyte algae.</title>
        <authorList>
            <person name="Puginier C."/>
            <person name="Libourel C."/>
            <person name="Otte J."/>
            <person name="Skaloud P."/>
            <person name="Haon M."/>
            <person name="Grisel S."/>
            <person name="Petersen M."/>
            <person name="Berrin J.G."/>
            <person name="Delaux P.M."/>
            <person name="Dal Grande F."/>
            <person name="Keller J."/>
        </authorList>
    </citation>
    <scope>NUCLEOTIDE SEQUENCE [LARGE SCALE GENOMIC DNA]</scope>
    <source>
        <strain evidence="1 2">SAG 2523</strain>
    </source>
</reference>
<dbReference type="Proteomes" id="UP001485043">
    <property type="component" value="Unassembled WGS sequence"/>
</dbReference>
<keyword evidence="2" id="KW-1185">Reference proteome</keyword>
<dbReference type="EMBL" id="JALJOV010000232">
    <property type="protein sequence ID" value="KAK9865620.1"/>
    <property type="molecule type" value="Genomic_DNA"/>
</dbReference>
<protein>
    <submittedName>
        <fullName evidence="1">Uncharacterized protein</fullName>
    </submittedName>
</protein>
<accession>A0AAW1T9C1</accession>
<sequence>MLHNIESLTPFQVPVARCIIVVTKPLGTINIGPVDAGSRNLHIKRVGLRHSAHQWGGPPLRIDLTGEGSPEDLQHGSLRHQTHSDVARQGALGQNVGAAVQQDPAAEANVARGMTMLPAAHGPGSRRTSLSRPMRGDFQEWMPLADAHLGRTAAEEEVLVPVSGPAPLRRTAGEQMSRTMACFGVPAA</sequence>
<comment type="caution">
    <text evidence="1">The sequence shown here is derived from an EMBL/GenBank/DDBJ whole genome shotgun (WGS) entry which is preliminary data.</text>
</comment>
<evidence type="ECO:0000313" key="2">
    <source>
        <dbReference type="Proteomes" id="UP001485043"/>
    </source>
</evidence>
<proteinExistence type="predicted"/>